<dbReference type="HOGENOM" id="CLU_1787952_0_0_1"/>
<dbReference type="AlphaFoldDB" id="A0A0C3DK92"/>
<organism evidence="1 2">
    <name type="scientific">Scleroderma citrinum Foug A</name>
    <dbReference type="NCBI Taxonomy" id="1036808"/>
    <lineage>
        <taxon>Eukaryota</taxon>
        <taxon>Fungi</taxon>
        <taxon>Dikarya</taxon>
        <taxon>Basidiomycota</taxon>
        <taxon>Agaricomycotina</taxon>
        <taxon>Agaricomycetes</taxon>
        <taxon>Agaricomycetidae</taxon>
        <taxon>Boletales</taxon>
        <taxon>Sclerodermatineae</taxon>
        <taxon>Sclerodermataceae</taxon>
        <taxon>Scleroderma</taxon>
    </lineage>
</organism>
<dbReference type="InParanoid" id="A0A0C3DK92"/>
<evidence type="ECO:0000313" key="1">
    <source>
        <dbReference type="EMBL" id="KIM56734.1"/>
    </source>
</evidence>
<reference evidence="1 2" key="1">
    <citation type="submission" date="2014-04" db="EMBL/GenBank/DDBJ databases">
        <authorList>
            <consortium name="DOE Joint Genome Institute"/>
            <person name="Kuo A."/>
            <person name="Kohler A."/>
            <person name="Nagy L.G."/>
            <person name="Floudas D."/>
            <person name="Copeland A."/>
            <person name="Barry K.W."/>
            <person name="Cichocki N."/>
            <person name="Veneault-Fourrey C."/>
            <person name="LaButti K."/>
            <person name="Lindquist E.A."/>
            <person name="Lipzen A."/>
            <person name="Lundell T."/>
            <person name="Morin E."/>
            <person name="Murat C."/>
            <person name="Sun H."/>
            <person name="Tunlid A."/>
            <person name="Henrissat B."/>
            <person name="Grigoriev I.V."/>
            <person name="Hibbett D.S."/>
            <person name="Martin F."/>
            <person name="Nordberg H.P."/>
            <person name="Cantor M.N."/>
            <person name="Hua S.X."/>
        </authorList>
    </citation>
    <scope>NUCLEOTIDE SEQUENCE [LARGE SCALE GENOMIC DNA]</scope>
    <source>
        <strain evidence="1 2">Foug A</strain>
    </source>
</reference>
<gene>
    <name evidence="1" type="ORF">SCLCIDRAFT_29386</name>
</gene>
<name>A0A0C3DK92_9AGAM</name>
<keyword evidence="2" id="KW-1185">Reference proteome</keyword>
<reference evidence="2" key="2">
    <citation type="submission" date="2015-01" db="EMBL/GenBank/DDBJ databases">
        <title>Evolutionary Origins and Diversification of the Mycorrhizal Mutualists.</title>
        <authorList>
            <consortium name="DOE Joint Genome Institute"/>
            <consortium name="Mycorrhizal Genomics Consortium"/>
            <person name="Kohler A."/>
            <person name="Kuo A."/>
            <person name="Nagy L.G."/>
            <person name="Floudas D."/>
            <person name="Copeland A."/>
            <person name="Barry K.W."/>
            <person name="Cichocki N."/>
            <person name="Veneault-Fourrey C."/>
            <person name="LaButti K."/>
            <person name="Lindquist E.A."/>
            <person name="Lipzen A."/>
            <person name="Lundell T."/>
            <person name="Morin E."/>
            <person name="Murat C."/>
            <person name="Riley R."/>
            <person name="Ohm R."/>
            <person name="Sun H."/>
            <person name="Tunlid A."/>
            <person name="Henrissat B."/>
            <person name="Grigoriev I.V."/>
            <person name="Hibbett D.S."/>
            <person name="Martin F."/>
        </authorList>
    </citation>
    <scope>NUCLEOTIDE SEQUENCE [LARGE SCALE GENOMIC DNA]</scope>
    <source>
        <strain evidence="2">Foug A</strain>
    </source>
</reference>
<dbReference type="Proteomes" id="UP000053989">
    <property type="component" value="Unassembled WGS sequence"/>
</dbReference>
<dbReference type="OrthoDB" id="2630545at2759"/>
<protein>
    <submittedName>
        <fullName evidence="1">Uncharacterized protein</fullName>
    </submittedName>
</protein>
<evidence type="ECO:0000313" key="2">
    <source>
        <dbReference type="Proteomes" id="UP000053989"/>
    </source>
</evidence>
<dbReference type="EMBL" id="KN822111">
    <property type="protein sequence ID" value="KIM56734.1"/>
    <property type="molecule type" value="Genomic_DNA"/>
</dbReference>
<sequence length="145" mass="15846">MQQLIHAPLADISVSEAECLGLRVYMIIAKAHERIEVERKSIGAVAPGLSLAPSTACSVTKHSTCKDIWAQVWWNKVAYRILHPTNPLHLSAVFDHVTGLSDPQGLNPQCKVKFLEQVVETGTLGVEDQIVEAAITAVQAYFDSL</sequence>
<accession>A0A0C3DK92</accession>
<proteinExistence type="predicted"/>